<comment type="caution">
    <text evidence="1">The sequence shown here is derived from an EMBL/GenBank/DDBJ whole genome shotgun (WGS) entry which is preliminary data.</text>
</comment>
<protein>
    <submittedName>
        <fullName evidence="1">Uncharacterized protein</fullName>
    </submittedName>
</protein>
<organism evidence="1 2">
    <name type="scientific">Terasakiispira papahanaumokuakeensis</name>
    <dbReference type="NCBI Taxonomy" id="197479"/>
    <lineage>
        <taxon>Bacteria</taxon>
        <taxon>Pseudomonadati</taxon>
        <taxon>Pseudomonadota</taxon>
        <taxon>Gammaproteobacteria</taxon>
        <taxon>Oceanospirillales</taxon>
        <taxon>Terasakiispira</taxon>
    </lineage>
</organism>
<dbReference type="STRING" id="197479.BFW38_10740"/>
<evidence type="ECO:0000313" key="2">
    <source>
        <dbReference type="Proteomes" id="UP000094291"/>
    </source>
</evidence>
<dbReference type="EMBL" id="MDTQ01000001">
    <property type="protein sequence ID" value="ODC03946.1"/>
    <property type="molecule type" value="Genomic_DNA"/>
</dbReference>
<proteinExistence type="predicted"/>
<evidence type="ECO:0000313" key="1">
    <source>
        <dbReference type="EMBL" id="ODC03946.1"/>
    </source>
</evidence>
<keyword evidence="2" id="KW-1185">Reference proteome</keyword>
<gene>
    <name evidence="1" type="ORF">BFW38_10740</name>
</gene>
<sequence>MTWTSIFALEPDLVAMTGRLFDHGVMQRCRFCASLDSQRLSRENNLADKHTRCSGAHVGPRAGSQGEIA</sequence>
<accession>A0A1E2VAT9</accession>
<dbReference type="AlphaFoldDB" id="A0A1E2VAT9"/>
<dbReference type="Proteomes" id="UP000094291">
    <property type="component" value="Unassembled WGS sequence"/>
</dbReference>
<reference evidence="1 2" key="1">
    <citation type="submission" date="2016-08" db="EMBL/GenBank/DDBJ databases">
        <authorList>
            <person name="Seilhamer J.J."/>
        </authorList>
    </citation>
    <scope>NUCLEOTIDE SEQUENCE [LARGE SCALE GENOMIC DNA]</scope>
    <source>
        <strain evidence="1 2">PH27A</strain>
    </source>
</reference>
<name>A0A1E2VAT9_9GAMM</name>